<evidence type="ECO:0000259" key="3">
    <source>
        <dbReference type="PROSITE" id="PS50157"/>
    </source>
</evidence>
<dbReference type="PANTHER" id="PTHR23225">
    <property type="entry name" value="ZINC FINGER PROTEIN"/>
    <property type="match status" value="1"/>
</dbReference>
<dbReference type="RefSeq" id="XP_025590799.1">
    <property type="nucleotide sequence ID" value="XM_025731811.2"/>
</dbReference>
<accession>A0A2L2TGC3</accession>
<sequence length="576" mass="63167">MDFHHCHEEINGAGYAPSTHYLSQHESECIKHQDLTDRIDPLLQYHAPCSGGIDGTISMQRYLQGPPSSFFATPHHLPVQQNAYYNGVYPNMSSSLHHNSHLRHGSPVSYQYSSAASGPQSPPLTDNDGYVDSTQGPSTPSDTAVLSPHIASLGSASPSVSLYGVSGVSQGYVNPAVIQPTHPQYNNNHVEEELPESTLDLNMDLGVTSSTSICPTSGLSNALSAHSLEFTEEFEGHAGASYPEIEGMDIDTKVEDETTVDTSSTMADDDDDEYKPGRKAKSSRTSRVKTRRGRTTRSSPDRVSSTSSVTKSQRSPRTSTNRSLLSTSSSRSSKCISCGLTFSDAVLLQKHITAVHNRPFTCVFHFAGCTQVFANKNEWKRHVSAQHLNLNYWLCTSGSCGNSASISKGASDSPTHCRVFRRKDLYTQHIRRMHAPPEVAQADKRDKAFSLDWMVQEKDLQGNALRQRCTLPTFLRCPAEGCTTVFDNGPRTWDSRMEHVAIHLERAANNKEPPVTFGGDNDEALTQWASQPDVRVIAATATGWATCQPLRAARMEISKLFDPDEGLDEDAEGEEC</sequence>
<dbReference type="GeneID" id="37255235"/>
<feature type="compositionally biased region" description="Polar residues" evidence="2">
    <location>
        <begin position="108"/>
        <end position="119"/>
    </location>
</feature>
<keyword evidence="1" id="KW-0479">Metal-binding</keyword>
<dbReference type="Gene3D" id="3.30.160.60">
    <property type="entry name" value="Classic Zinc Finger"/>
    <property type="match status" value="1"/>
</dbReference>
<dbReference type="STRING" id="56646.A0A2L2TGC3"/>
<dbReference type="AlphaFoldDB" id="A0A2L2TGC3"/>
<dbReference type="KEGG" id="fvn:FVRRES_03595"/>
<organism evidence="4 5">
    <name type="scientific">Fusarium venenatum</name>
    <dbReference type="NCBI Taxonomy" id="56646"/>
    <lineage>
        <taxon>Eukaryota</taxon>
        <taxon>Fungi</taxon>
        <taxon>Dikarya</taxon>
        <taxon>Ascomycota</taxon>
        <taxon>Pezizomycotina</taxon>
        <taxon>Sordariomycetes</taxon>
        <taxon>Hypocreomycetidae</taxon>
        <taxon>Hypocreales</taxon>
        <taxon>Nectriaceae</taxon>
        <taxon>Fusarium</taxon>
    </lineage>
</organism>
<feature type="region of interest" description="Disordered" evidence="2">
    <location>
        <begin position="256"/>
        <end position="334"/>
    </location>
</feature>
<feature type="region of interest" description="Disordered" evidence="2">
    <location>
        <begin position="96"/>
        <end position="146"/>
    </location>
</feature>
<dbReference type="Proteomes" id="UP000245910">
    <property type="component" value="Chromosome I"/>
</dbReference>
<feature type="compositionally biased region" description="Polar residues" evidence="2">
    <location>
        <begin position="132"/>
        <end position="144"/>
    </location>
</feature>
<dbReference type="InterPro" id="IPR013087">
    <property type="entry name" value="Znf_C2H2_type"/>
</dbReference>
<dbReference type="PROSITE" id="PS50157">
    <property type="entry name" value="ZINC_FINGER_C2H2_2"/>
    <property type="match status" value="1"/>
</dbReference>
<dbReference type="EMBL" id="LN649229">
    <property type="protein sequence ID" value="CEI67083.1"/>
    <property type="molecule type" value="Genomic_DNA"/>
</dbReference>
<dbReference type="GO" id="GO:0008270">
    <property type="term" value="F:zinc ion binding"/>
    <property type="evidence" value="ECO:0007669"/>
    <property type="project" value="UniProtKB-KW"/>
</dbReference>
<evidence type="ECO:0000256" key="2">
    <source>
        <dbReference type="SAM" id="MobiDB-lite"/>
    </source>
</evidence>
<protein>
    <recommendedName>
        <fullName evidence="3">C2H2-type domain-containing protein</fullName>
    </recommendedName>
</protein>
<reference evidence="5" key="1">
    <citation type="submission" date="2014-10" db="EMBL/GenBank/DDBJ databases">
        <authorList>
            <person name="King R."/>
        </authorList>
    </citation>
    <scope>NUCLEOTIDE SEQUENCE [LARGE SCALE GENOMIC DNA]</scope>
    <source>
        <strain evidence="5">A3/5</strain>
    </source>
</reference>
<keyword evidence="1" id="KW-0862">Zinc</keyword>
<feature type="domain" description="C2H2-type" evidence="3">
    <location>
        <begin position="333"/>
        <end position="361"/>
    </location>
</feature>
<dbReference type="OrthoDB" id="5388486at2759"/>
<dbReference type="PANTHER" id="PTHR23225:SF2">
    <property type="entry name" value="AT09679P-RELATED"/>
    <property type="match status" value="1"/>
</dbReference>
<dbReference type="PROSITE" id="PS00028">
    <property type="entry name" value="ZINC_FINGER_C2H2_1"/>
    <property type="match status" value="1"/>
</dbReference>
<dbReference type="GO" id="GO:0003700">
    <property type="term" value="F:DNA-binding transcription factor activity"/>
    <property type="evidence" value="ECO:0007669"/>
    <property type="project" value="InterPro"/>
</dbReference>
<name>A0A2L2TGC3_9HYPO</name>
<keyword evidence="5" id="KW-1185">Reference proteome</keyword>
<feature type="compositionally biased region" description="Low complexity" evidence="2">
    <location>
        <begin position="296"/>
        <end position="333"/>
    </location>
</feature>
<evidence type="ECO:0000313" key="4">
    <source>
        <dbReference type="EMBL" id="CEI67083.1"/>
    </source>
</evidence>
<feature type="compositionally biased region" description="Basic residues" evidence="2">
    <location>
        <begin position="277"/>
        <end position="295"/>
    </location>
</feature>
<keyword evidence="1" id="KW-0863">Zinc-finger</keyword>
<evidence type="ECO:0000256" key="1">
    <source>
        <dbReference type="PROSITE-ProRule" id="PRU00042"/>
    </source>
</evidence>
<proteinExistence type="predicted"/>
<dbReference type="InterPro" id="IPR039970">
    <property type="entry name" value="TF_Grauzone"/>
</dbReference>
<evidence type="ECO:0000313" key="5">
    <source>
        <dbReference type="Proteomes" id="UP000245910"/>
    </source>
</evidence>
<dbReference type="SMART" id="SM00355">
    <property type="entry name" value="ZnF_C2H2"/>
    <property type="match status" value="4"/>
</dbReference>